<proteinExistence type="predicted"/>
<dbReference type="PANTHER" id="PTHR36503">
    <property type="entry name" value="BLR2520 PROTEIN"/>
    <property type="match status" value="1"/>
</dbReference>
<dbReference type="InterPro" id="IPR004360">
    <property type="entry name" value="Glyas_Fos-R_dOase_dom"/>
</dbReference>
<reference evidence="2 3" key="1">
    <citation type="journal article" date="2017" name="Int. J. Syst. Evol. Microbiol.">
        <title>Bacillus mangrovi sp. nov., isolated from a sediment sample from a mangrove forest.</title>
        <authorList>
            <person name="Gupta V."/>
            <person name="Singh P.K."/>
            <person name="Korpole S."/>
            <person name="Tanuku N.R.S."/>
            <person name="Pinnaka A.K."/>
        </authorList>
    </citation>
    <scope>NUCLEOTIDE SEQUENCE [LARGE SCALE GENOMIC DNA]</scope>
    <source>
        <strain evidence="2 3">KCTC 33872</strain>
    </source>
</reference>
<protein>
    <submittedName>
        <fullName evidence="2">Glyoxalase/bleomycin resistance/extradiol dioxygenase family protein</fullName>
    </submittedName>
</protein>
<name>A0A7X2S9Q4_9BACI</name>
<sequence length="139" mass="15711">MSLTAGKVFINLPVKNLDQTMAFFGKIGFEFNPLYTDQNATCMIINENTYAMLLVEDFFQTFTKKELADSSKSTEVIIALAAESKEQVDEIVQKALDAGGRSSNEPFDHGFMYGWSFQDINDHLWEVFYMDENAVPPEG</sequence>
<dbReference type="Pfam" id="PF00903">
    <property type="entry name" value="Glyoxalase"/>
    <property type="match status" value="1"/>
</dbReference>
<keyword evidence="2" id="KW-0223">Dioxygenase</keyword>
<dbReference type="PANTHER" id="PTHR36503:SF2">
    <property type="entry name" value="BLR2408 PROTEIN"/>
    <property type="match status" value="1"/>
</dbReference>
<dbReference type="EMBL" id="WMIB01000036">
    <property type="protein sequence ID" value="MTH55691.1"/>
    <property type="molecule type" value="Genomic_DNA"/>
</dbReference>
<dbReference type="InterPro" id="IPR029068">
    <property type="entry name" value="Glyas_Bleomycin-R_OHBP_Dase"/>
</dbReference>
<dbReference type="RefSeq" id="WP_155114189.1">
    <property type="nucleotide sequence ID" value="NZ_WMIB01000036.1"/>
</dbReference>
<dbReference type="Gene3D" id="3.10.180.10">
    <property type="entry name" value="2,3-Dihydroxybiphenyl 1,2-Dioxygenase, domain 1"/>
    <property type="match status" value="1"/>
</dbReference>
<evidence type="ECO:0000313" key="2">
    <source>
        <dbReference type="EMBL" id="MTH55691.1"/>
    </source>
</evidence>
<dbReference type="SUPFAM" id="SSF54593">
    <property type="entry name" value="Glyoxalase/Bleomycin resistance protein/Dihydroxybiphenyl dioxygenase"/>
    <property type="match status" value="1"/>
</dbReference>
<dbReference type="GO" id="GO:0051213">
    <property type="term" value="F:dioxygenase activity"/>
    <property type="evidence" value="ECO:0007669"/>
    <property type="project" value="UniProtKB-KW"/>
</dbReference>
<gene>
    <name evidence="2" type="ORF">GKZ89_20045</name>
</gene>
<dbReference type="Proteomes" id="UP000434639">
    <property type="component" value="Unassembled WGS sequence"/>
</dbReference>
<dbReference type="OrthoDB" id="9798430at2"/>
<evidence type="ECO:0000313" key="3">
    <source>
        <dbReference type="Proteomes" id="UP000434639"/>
    </source>
</evidence>
<evidence type="ECO:0000259" key="1">
    <source>
        <dbReference type="PROSITE" id="PS51819"/>
    </source>
</evidence>
<accession>A0A7X2S9Q4</accession>
<comment type="caution">
    <text evidence="2">The sequence shown here is derived from an EMBL/GenBank/DDBJ whole genome shotgun (WGS) entry which is preliminary data.</text>
</comment>
<dbReference type="InterPro" id="IPR037523">
    <property type="entry name" value="VOC_core"/>
</dbReference>
<organism evidence="2 3">
    <name type="scientific">Metabacillus mangrovi</name>
    <dbReference type="NCBI Taxonomy" id="1491830"/>
    <lineage>
        <taxon>Bacteria</taxon>
        <taxon>Bacillati</taxon>
        <taxon>Bacillota</taxon>
        <taxon>Bacilli</taxon>
        <taxon>Bacillales</taxon>
        <taxon>Bacillaceae</taxon>
        <taxon>Metabacillus</taxon>
    </lineage>
</organism>
<dbReference type="PROSITE" id="PS51819">
    <property type="entry name" value="VOC"/>
    <property type="match status" value="1"/>
</dbReference>
<dbReference type="AlphaFoldDB" id="A0A7X2S9Q4"/>
<keyword evidence="2" id="KW-0560">Oxidoreductase</keyword>
<keyword evidence="3" id="KW-1185">Reference proteome</keyword>
<feature type="domain" description="VOC" evidence="1">
    <location>
        <begin position="6"/>
        <end position="130"/>
    </location>
</feature>